<feature type="region of interest" description="Disordered" evidence="1">
    <location>
        <begin position="558"/>
        <end position="625"/>
    </location>
</feature>
<evidence type="ECO:0000313" key="3">
    <source>
        <dbReference type="Proteomes" id="UP000765507"/>
    </source>
</evidence>
<comment type="caution">
    <text evidence="2">The sequence shown here is derived from an EMBL/GenBank/DDBJ whole genome shotgun (WGS) entry which is preliminary data.</text>
</comment>
<name>A0A8T1SZ49_CHESE</name>
<accession>A0A8T1SZ49</accession>
<feature type="compositionally biased region" description="Low complexity" evidence="1">
    <location>
        <begin position="315"/>
        <end position="330"/>
    </location>
</feature>
<evidence type="ECO:0000313" key="2">
    <source>
        <dbReference type="EMBL" id="KAG6934138.1"/>
    </source>
</evidence>
<proteinExistence type="predicted"/>
<feature type="region of interest" description="Disordered" evidence="1">
    <location>
        <begin position="66"/>
        <end position="91"/>
    </location>
</feature>
<feature type="region of interest" description="Disordered" evidence="1">
    <location>
        <begin position="174"/>
        <end position="247"/>
    </location>
</feature>
<dbReference type="AlphaFoldDB" id="A0A8T1SZ49"/>
<protein>
    <submittedName>
        <fullName evidence="2">Uncharacterized protein</fullName>
    </submittedName>
</protein>
<reference evidence="2 3" key="1">
    <citation type="journal article" date="2020" name="G3 (Bethesda)">
        <title>Draft Genome of the Common Snapping Turtle, Chelydra serpentina, a Model for Phenotypic Plasticity in Reptiles.</title>
        <authorList>
            <person name="Das D."/>
            <person name="Singh S.K."/>
            <person name="Bierstedt J."/>
            <person name="Erickson A."/>
            <person name="Galli G.L.J."/>
            <person name="Crossley D.A. 2nd"/>
            <person name="Rhen T."/>
        </authorList>
    </citation>
    <scope>NUCLEOTIDE SEQUENCE [LARGE SCALE GENOMIC DNA]</scope>
    <source>
        <strain evidence="2">KW</strain>
    </source>
</reference>
<organism evidence="2 3">
    <name type="scientific">Chelydra serpentina</name>
    <name type="common">Snapping turtle</name>
    <name type="synonym">Testudo serpentina</name>
    <dbReference type="NCBI Taxonomy" id="8475"/>
    <lineage>
        <taxon>Eukaryota</taxon>
        <taxon>Metazoa</taxon>
        <taxon>Chordata</taxon>
        <taxon>Craniata</taxon>
        <taxon>Vertebrata</taxon>
        <taxon>Euteleostomi</taxon>
        <taxon>Archelosauria</taxon>
        <taxon>Testudinata</taxon>
        <taxon>Testudines</taxon>
        <taxon>Cryptodira</taxon>
        <taxon>Durocryptodira</taxon>
        <taxon>Americhelydia</taxon>
        <taxon>Chelydroidea</taxon>
        <taxon>Chelydridae</taxon>
        <taxon>Chelydra</taxon>
    </lineage>
</organism>
<dbReference type="EMBL" id="JAHGAV010000061">
    <property type="protein sequence ID" value="KAG6934138.1"/>
    <property type="molecule type" value="Genomic_DNA"/>
</dbReference>
<dbReference type="OrthoDB" id="9427628at2759"/>
<feature type="non-terminal residue" evidence="2">
    <location>
        <position position="625"/>
    </location>
</feature>
<evidence type="ECO:0000256" key="1">
    <source>
        <dbReference type="SAM" id="MobiDB-lite"/>
    </source>
</evidence>
<feature type="compositionally biased region" description="Pro residues" evidence="1">
    <location>
        <begin position="183"/>
        <end position="198"/>
    </location>
</feature>
<feature type="compositionally biased region" description="Polar residues" evidence="1">
    <location>
        <begin position="579"/>
        <end position="595"/>
    </location>
</feature>
<keyword evidence="3" id="KW-1185">Reference proteome</keyword>
<dbReference type="Proteomes" id="UP000765507">
    <property type="component" value="Unassembled WGS sequence"/>
</dbReference>
<feature type="region of interest" description="Disordered" evidence="1">
    <location>
        <begin position="285"/>
        <end position="373"/>
    </location>
</feature>
<sequence>MSHLSLSALSHRPSVMTSAVSQFSYSSMESISSFLSSPSSFSRREASVAWSEPLCHTKEIVPFTGCEGSTHPIQAQPLPRPPVHSRRDRREQITGLDQRSAHGFNFNIQPKHLQSQLGTLTLYTASLDKMIPNTPALRPPDRDPRVKFNMSRLPFRRYEAQEELVRHVNTKRLQHEQGLPLTPKKPYPALLPPAPQTPIPGESLLGEPDTKQKWELHTDQPKGRFPTKVPKPLRSDASPRRAQEVQKPCVCPSFQLRSKKAQSIRLPLRAPIKRWMEDVHVLPTDRRQQMARSYSRKHLGTAASKGKGTPDHRSTSQTGRQSTSSSCSTRPPMPVEATTMETGRSDGAAGNQTSPDRCALPAGVDLASPPPGTAMTEKSLAATLHFYRRELRKPLPSVSGTKGTEEKLELHMKRKFISGEGSCLRPEAQAGEGRADLPRTQGHQVAPEAPCSEQETRSILDSLIAGQAAHDLQIKHLMEMLSSSRPLAGPHVSVPHVSVCQLCRKAHPGKVKGKKTQETQVSAELHGLRDIKAPHGFDVHSKLSRDQPPIKVCKKCTKLGQKGPAGSAGADLPRRSHGIPQQWTSGDSSESSNHNKMPVVWRLPADRSKTQRGMGKTAPTKQPKM</sequence>
<feature type="compositionally biased region" description="Basic and acidic residues" evidence="1">
    <location>
        <begin position="208"/>
        <end position="222"/>
    </location>
</feature>
<feature type="compositionally biased region" description="Basic and acidic residues" evidence="1">
    <location>
        <begin position="233"/>
        <end position="244"/>
    </location>
</feature>
<gene>
    <name evidence="2" type="ORF">G0U57_017737</name>
</gene>